<dbReference type="SUPFAM" id="SSF53850">
    <property type="entry name" value="Periplasmic binding protein-like II"/>
    <property type="match status" value="1"/>
</dbReference>
<dbReference type="GO" id="GO:0005829">
    <property type="term" value="C:cytosol"/>
    <property type="evidence" value="ECO:0007669"/>
    <property type="project" value="TreeGrafter"/>
</dbReference>
<keyword evidence="4" id="KW-0804">Transcription</keyword>
<dbReference type="STRING" id="1437059.A6A05_07440"/>
<evidence type="ECO:0000259" key="5">
    <source>
        <dbReference type="PROSITE" id="PS50931"/>
    </source>
</evidence>
<keyword evidence="2" id="KW-0805">Transcription regulation</keyword>
<dbReference type="SUPFAM" id="SSF46785">
    <property type="entry name" value="Winged helix' DNA-binding domain"/>
    <property type="match status" value="2"/>
</dbReference>
<keyword evidence="3" id="KW-0238">DNA-binding</keyword>
<dbReference type="AlphaFoldDB" id="A0A178N0N4"/>
<dbReference type="InterPro" id="IPR036388">
    <property type="entry name" value="WH-like_DNA-bd_sf"/>
</dbReference>
<name>A0A178N0N4_9PROT</name>
<feature type="domain" description="HTH lysR-type" evidence="5">
    <location>
        <begin position="116"/>
        <end position="170"/>
    </location>
</feature>
<dbReference type="GO" id="GO:0003677">
    <property type="term" value="F:DNA binding"/>
    <property type="evidence" value="ECO:0007669"/>
    <property type="project" value="UniProtKB-KW"/>
</dbReference>
<keyword evidence="7" id="KW-1185">Reference proteome</keyword>
<proteinExistence type="inferred from homology"/>
<evidence type="ECO:0000256" key="3">
    <source>
        <dbReference type="ARBA" id="ARBA00023125"/>
    </source>
</evidence>
<dbReference type="Pfam" id="PF03466">
    <property type="entry name" value="LysR_substrate"/>
    <property type="match status" value="1"/>
</dbReference>
<dbReference type="EMBL" id="LWQU01000075">
    <property type="protein sequence ID" value="OAN57998.1"/>
    <property type="molecule type" value="Genomic_DNA"/>
</dbReference>
<accession>A0A178N0N4</accession>
<evidence type="ECO:0000256" key="2">
    <source>
        <dbReference type="ARBA" id="ARBA00023015"/>
    </source>
</evidence>
<evidence type="ECO:0000313" key="7">
    <source>
        <dbReference type="Proteomes" id="UP000078543"/>
    </source>
</evidence>
<dbReference type="InterPro" id="IPR005119">
    <property type="entry name" value="LysR_subst-bd"/>
</dbReference>
<feature type="domain" description="HTH lysR-type" evidence="5">
    <location>
        <begin position="13"/>
        <end position="70"/>
    </location>
</feature>
<dbReference type="RefSeq" id="WP_068497544.1">
    <property type="nucleotide sequence ID" value="NZ_LWQU01000075.1"/>
</dbReference>
<evidence type="ECO:0000313" key="6">
    <source>
        <dbReference type="EMBL" id="OAN57998.1"/>
    </source>
</evidence>
<evidence type="ECO:0000256" key="4">
    <source>
        <dbReference type="ARBA" id="ARBA00023163"/>
    </source>
</evidence>
<dbReference type="InterPro" id="IPR000847">
    <property type="entry name" value="LysR_HTH_N"/>
</dbReference>
<dbReference type="Pfam" id="PF00126">
    <property type="entry name" value="HTH_1"/>
    <property type="match status" value="2"/>
</dbReference>
<dbReference type="InterPro" id="IPR036390">
    <property type="entry name" value="WH_DNA-bd_sf"/>
</dbReference>
<sequence length="420" mass="45214">MNIAHADAITPELTLTHLRAFLSVATTGSITKSSDDIFKASSAITRSIRELERALGVVLFERKPRGMLLSAYGEAVLRRAARINDQAEQTVEELCRSRALGAISRNVLANLMFSGRKLQMLEQLAELRHLSAAADKLGMSQAGASMALSRIEGAIGQPLFHRMPQGMVASDKADKLVAAAKRIFAELRHMEADISGLAGTQAGTVIIGALPLGRTYILPTAIAHTLKRFPKIRVKMVEAPYEVLVSGLRTGDIDLIFGALRSEALCRGLLTESLFEDRIGIVARAGHPLADRPMIALESLLNEQWILPRPDAPGRRLIDDSFAELGLTPPEASVETGDLAIVRQLLGSSDMLTAMSPRQLQVEIESGVLVELQVPLGQTTRQIGLTLRDGALLPPIAQAILDGIRLHAVGLPAFGRPAHG</sequence>
<dbReference type="PROSITE" id="PS50931">
    <property type="entry name" value="HTH_LYSR"/>
    <property type="match status" value="2"/>
</dbReference>
<dbReference type="PANTHER" id="PTHR30419:SF14">
    <property type="entry name" value="LYSR FAMILY TRANSCRIPTIONAL REGULATOR"/>
    <property type="match status" value="1"/>
</dbReference>
<dbReference type="Gene3D" id="1.10.10.10">
    <property type="entry name" value="Winged helix-like DNA-binding domain superfamily/Winged helix DNA-binding domain"/>
    <property type="match status" value="2"/>
</dbReference>
<dbReference type="PANTHER" id="PTHR30419">
    <property type="entry name" value="HTH-TYPE TRANSCRIPTIONAL REGULATOR YBHD"/>
    <property type="match status" value="1"/>
</dbReference>
<dbReference type="Gene3D" id="3.40.190.290">
    <property type="match status" value="1"/>
</dbReference>
<dbReference type="Proteomes" id="UP000078543">
    <property type="component" value="Unassembled WGS sequence"/>
</dbReference>
<comment type="caution">
    <text evidence="6">The sequence shown here is derived from an EMBL/GenBank/DDBJ whole genome shotgun (WGS) entry which is preliminary data.</text>
</comment>
<dbReference type="InterPro" id="IPR050950">
    <property type="entry name" value="HTH-type_LysR_regulators"/>
</dbReference>
<gene>
    <name evidence="6" type="ORF">A6A05_07440</name>
</gene>
<protein>
    <recommendedName>
        <fullName evidence="5">HTH lysR-type domain-containing protein</fullName>
    </recommendedName>
</protein>
<comment type="similarity">
    <text evidence="1">Belongs to the LysR transcriptional regulatory family.</text>
</comment>
<dbReference type="GO" id="GO:0003700">
    <property type="term" value="F:DNA-binding transcription factor activity"/>
    <property type="evidence" value="ECO:0007669"/>
    <property type="project" value="InterPro"/>
</dbReference>
<reference evidence="6 7" key="1">
    <citation type="submission" date="2016-04" db="EMBL/GenBank/DDBJ databases">
        <title>Draft genome sequence of freshwater magnetotactic bacteria Magnetospirillum marisnigri SP-1 and Magnetospirillum moscoviense BB-1.</title>
        <authorList>
            <person name="Koziaeva V."/>
            <person name="Dziuba M.V."/>
            <person name="Ivanov T.M."/>
            <person name="Kuznetsov B."/>
            <person name="Grouzdev D.S."/>
        </authorList>
    </citation>
    <scope>NUCLEOTIDE SEQUENCE [LARGE SCALE GENOMIC DNA]</scope>
    <source>
        <strain evidence="6 7">BB-1</strain>
    </source>
</reference>
<evidence type="ECO:0000256" key="1">
    <source>
        <dbReference type="ARBA" id="ARBA00009437"/>
    </source>
</evidence>
<organism evidence="6 7">
    <name type="scientific">Magnetospirillum moscoviense</name>
    <dbReference type="NCBI Taxonomy" id="1437059"/>
    <lineage>
        <taxon>Bacteria</taxon>
        <taxon>Pseudomonadati</taxon>
        <taxon>Pseudomonadota</taxon>
        <taxon>Alphaproteobacteria</taxon>
        <taxon>Rhodospirillales</taxon>
        <taxon>Rhodospirillaceae</taxon>
        <taxon>Magnetospirillum</taxon>
    </lineage>
</organism>